<dbReference type="STRING" id="999630.TUZN_2183"/>
<sequence>MIPEELAEFAEDLARQIARSAKARGATLEEALYYVYLCTIGVLNDEMERVEVVKGRRGVSKRLPPPEPIAEEILMCVKESLETGKPKIEKYDYYAF</sequence>
<accession>F2L5U2</accession>
<dbReference type="HOGENOM" id="CLU_2353374_0_0_2"/>
<proteinExistence type="predicted"/>
<protein>
    <submittedName>
        <fullName evidence="1">Uncharacterized protein</fullName>
    </submittedName>
</protein>
<dbReference type="RefSeq" id="WP_013680973.1">
    <property type="nucleotide sequence ID" value="NC_015315.1"/>
</dbReference>
<dbReference type="EMBL" id="CP002590">
    <property type="protein sequence ID" value="AEA13638.1"/>
    <property type="molecule type" value="Genomic_DNA"/>
</dbReference>
<evidence type="ECO:0000313" key="2">
    <source>
        <dbReference type="Proteomes" id="UP000008138"/>
    </source>
</evidence>
<gene>
    <name evidence="1" type="ordered locus">TUZN_2183</name>
</gene>
<dbReference type="KEGG" id="tuz:TUZN_2183"/>
<reference key="2">
    <citation type="submission" date="2011-03" db="EMBL/GenBank/DDBJ databases">
        <title>Complete genome sequence of the thermoacidophilic crenarchaeon Thermoproteus uzoniensis 768-20.</title>
        <authorList>
            <person name="Mardanov A.V."/>
            <person name="Gumerov V.M."/>
            <person name="Beletsky A.V."/>
            <person name="Prokofeva M.I."/>
            <person name="Bonch-Osmolovskaya E.A."/>
            <person name="Ravin N.V."/>
            <person name="Skryabin K.G."/>
        </authorList>
    </citation>
    <scope>NUCLEOTIDE SEQUENCE</scope>
    <source>
        <strain>768-20</strain>
    </source>
</reference>
<evidence type="ECO:0000313" key="1">
    <source>
        <dbReference type="EMBL" id="AEA13638.1"/>
    </source>
</evidence>
<dbReference type="OrthoDB" id="28980at2157"/>
<dbReference type="GeneID" id="10361691"/>
<dbReference type="AlphaFoldDB" id="F2L5U2"/>
<keyword evidence="2" id="KW-1185">Reference proteome</keyword>
<dbReference type="eggNOG" id="arCOG14049">
    <property type="taxonomic scope" value="Archaea"/>
</dbReference>
<organism evidence="1 2">
    <name type="scientific">Thermoproteus uzoniensis (strain 768-20)</name>
    <dbReference type="NCBI Taxonomy" id="999630"/>
    <lineage>
        <taxon>Archaea</taxon>
        <taxon>Thermoproteota</taxon>
        <taxon>Thermoprotei</taxon>
        <taxon>Thermoproteales</taxon>
        <taxon>Thermoproteaceae</taxon>
        <taxon>Thermoproteus</taxon>
    </lineage>
</organism>
<name>F2L5U2_THEU7</name>
<reference evidence="1 2" key="1">
    <citation type="journal article" date="2011" name="J. Bacteriol.">
        <title>Complete genome sequence of the thermoacidophilic crenarchaeon Thermoproteus uzoniensis 768-20.</title>
        <authorList>
            <person name="Mardanov A.V."/>
            <person name="Gumerov V.M."/>
            <person name="Beletsky A.V."/>
            <person name="Prokofeva M.I."/>
            <person name="Bonch-Osmolovskaya E.A."/>
            <person name="Ravin N.V."/>
            <person name="Skryabin K.G."/>
        </authorList>
    </citation>
    <scope>NUCLEOTIDE SEQUENCE [LARGE SCALE GENOMIC DNA]</scope>
    <source>
        <strain evidence="1 2">768-20</strain>
    </source>
</reference>
<dbReference type="Proteomes" id="UP000008138">
    <property type="component" value="Chromosome"/>
</dbReference>